<dbReference type="SUPFAM" id="SSF52058">
    <property type="entry name" value="L domain-like"/>
    <property type="match status" value="1"/>
</dbReference>
<dbReference type="PANTHER" id="PTHR45661:SF3">
    <property type="entry name" value="IG-LIKE DOMAIN-CONTAINING PROTEIN"/>
    <property type="match status" value="1"/>
</dbReference>
<dbReference type="Proteomes" id="UP000001542">
    <property type="component" value="Unassembled WGS sequence"/>
</dbReference>
<dbReference type="Gene3D" id="3.80.10.10">
    <property type="entry name" value="Ribonuclease Inhibitor"/>
    <property type="match status" value="2"/>
</dbReference>
<dbReference type="AlphaFoldDB" id="A2G2L6"/>
<dbReference type="KEGG" id="tva:4746261"/>
<protein>
    <submittedName>
        <fullName evidence="1">Surface antigen BspA-like</fullName>
    </submittedName>
</protein>
<dbReference type="InParanoid" id="A2G2L6"/>
<name>A2G2L6_TRIV3</name>
<reference evidence="1" key="2">
    <citation type="journal article" date="2007" name="Science">
        <title>Draft genome sequence of the sexually transmitted pathogen Trichomonas vaginalis.</title>
        <authorList>
            <person name="Carlton J.M."/>
            <person name="Hirt R.P."/>
            <person name="Silva J.C."/>
            <person name="Delcher A.L."/>
            <person name="Schatz M."/>
            <person name="Zhao Q."/>
            <person name="Wortman J.R."/>
            <person name="Bidwell S.L."/>
            <person name="Alsmark U.C.M."/>
            <person name="Besteiro S."/>
            <person name="Sicheritz-Ponten T."/>
            <person name="Noel C.J."/>
            <person name="Dacks J.B."/>
            <person name="Foster P.G."/>
            <person name="Simillion C."/>
            <person name="Van de Peer Y."/>
            <person name="Miranda-Saavedra D."/>
            <person name="Barton G.J."/>
            <person name="Westrop G.D."/>
            <person name="Mueller S."/>
            <person name="Dessi D."/>
            <person name="Fiori P.L."/>
            <person name="Ren Q."/>
            <person name="Paulsen I."/>
            <person name="Zhang H."/>
            <person name="Bastida-Corcuera F.D."/>
            <person name="Simoes-Barbosa A."/>
            <person name="Brown M.T."/>
            <person name="Hayes R.D."/>
            <person name="Mukherjee M."/>
            <person name="Okumura C.Y."/>
            <person name="Schneider R."/>
            <person name="Smith A.J."/>
            <person name="Vanacova S."/>
            <person name="Villalvazo M."/>
            <person name="Haas B.J."/>
            <person name="Pertea M."/>
            <person name="Feldblyum T.V."/>
            <person name="Utterback T.R."/>
            <person name="Shu C.L."/>
            <person name="Osoegawa K."/>
            <person name="de Jong P.J."/>
            <person name="Hrdy I."/>
            <person name="Horvathova L."/>
            <person name="Zubacova Z."/>
            <person name="Dolezal P."/>
            <person name="Malik S.B."/>
            <person name="Logsdon J.M. Jr."/>
            <person name="Henze K."/>
            <person name="Gupta A."/>
            <person name="Wang C.C."/>
            <person name="Dunne R.L."/>
            <person name="Upcroft J.A."/>
            <person name="Upcroft P."/>
            <person name="White O."/>
            <person name="Salzberg S.L."/>
            <person name="Tang P."/>
            <person name="Chiu C.-H."/>
            <person name="Lee Y.-S."/>
            <person name="Embley T.M."/>
            <person name="Coombs G.H."/>
            <person name="Mottram J.C."/>
            <person name="Tachezy J."/>
            <person name="Fraser-Liggett C.M."/>
            <person name="Johnson P.J."/>
        </authorList>
    </citation>
    <scope>NUCLEOTIDE SEQUENCE [LARGE SCALE GENOMIC DNA]</scope>
    <source>
        <strain evidence="1">G3</strain>
    </source>
</reference>
<dbReference type="InterPro" id="IPR026906">
    <property type="entry name" value="LRR_5"/>
</dbReference>
<gene>
    <name evidence="1" type="ORF">TVAG_188410</name>
</gene>
<dbReference type="InterPro" id="IPR053139">
    <property type="entry name" value="Surface_bspA-like"/>
</dbReference>
<dbReference type="VEuPathDB" id="TrichDB:TVAG_188410"/>
<dbReference type="SMR" id="A2G2L6"/>
<dbReference type="PANTHER" id="PTHR45661">
    <property type="entry name" value="SURFACE ANTIGEN"/>
    <property type="match status" value="1"/>
</dbReference>
<evidence type="ECO:0000313" key="2">
    <source>
        <dbReference type="Proteomes" id="UP000001542"/>
    </source>
</evidence>
<dbReference type="RefSeq" id="XP_001301531.1">
    <property type="nucleotide sequence ID" value="XM_001301530.1"/>
</dbReference>
<dbReference type="VEuPathDB" id="TrichDB:TVAGG3_0351150"/>
<organism evidence="1 2">
    <name type="scientific">Trichomonas vaginalis (strain ATCC PRA-98 / G3)</name>
    <dbReference type="NCBI Taxonomy" id="412133"/>
    <lineage>
        <taxon>Eukaryota</taxon>
        <taxon>Metamonada</taxon>
        <taxon>Parabasalia</taxon>
        <taxon>Trichomonadida</taxon>
        <taxon>Trichomonadidae</taxon>
        <taxon>Trichomonas</taxon>
    </lineage>
</organism>
<keyword evidence="2" id="KW-1185">Reference proteome</keyword>
<dbReference type="EMBL" id="DS114290">
    <property type="protein sequence ID" value="EAX88601.1"/>
    <property type="molecule type" value="Genomic_DNA"/>
</dbReference>
<dbReference type="InterPro" id="IPR032675">
    <property type="entry name" value="LRR_dom_sf"/>
</dbReference>
<dbReference type="STRING" id="5722.A2G2L6"/>
<dbReference type="Pfam" id="PF13306">
    <property type="entry name" value="LRR_5"/>
    <property type="match status" value="2"/>
</dbReference>
<reference evidence="1" key="1">
    <citation type="submission" date="2006-10" db="EMBL/GenBank/DDBJ databases">
        <authorList>
            <person name="Amadeo P."/>
            <person name="Zhao Q."/>
            <person name="Wortman J."/>
            <person name="Fraser-Liggett C."/>
            <person name="Carlton J."/>
        </authorList>
    </citation>
    <scope>NUCLEOTIDE SEQUENCE</scope>
    <source>
        <strain evidence="1">G3</strain>
    </source>
</reference>
<sequence>MLIKRILLSSDPAIEGSTMTISTPEDEKNTILNKRLVINNNIDTIIISGTVETITSQEAYRLVKKFEVKAEKVETLPDYAFYNSLFIETFIPGNIKTIGQSAFLSSTLSSINFDKIEVINQYAFDNCYNLPKDIELTAIKELGAYTFSNSNIESIHVAGGTEISNYFAYNCYQPSKVTISSTITTIGDYAFCQCRKLTSFDFTSITEIKQFAFYNSGLEQVEFNAIATIHNSAFSNSNIKSISFKEQETGTINIELYSFASCYQLTDLKLPKNAKITYFSFDSCISLKTVTATLDVVAGFSNCSSLESFTNNYKQTDPSQFRCSILQCAFYKCSKLKSINLAEVGYVDDYAFAFCTSLESIGDYSFSSVGRMGFAYCKSLVIDKLTSVSTIGELSFTYCTSIKTMTITGTRNINKYAFAGCTNLETLFINVTETTTINYPDLLYFYHSPCNFWGKR</sequence>
<accession>A2G2L6</accession>
<proteinExistence type="predicted"/>
<evidence type="ECO:0000313" key="1">
    <source>
        <dbReference type="EMBL" id="EAX88601.1"/>
    </source>
</evidence>